<evidence type="ECO:0000259" key="1">
    <source>
        <dbReference type="Pfam" id="PF06985"/>
    </source>
</evidence>
<dbReference type="Pfam" id="PF06985">
    <property type="entry name" value="HET"/>
    <property type="match status" value="1"/>
</dbReference>
<dbReference type="Proteomes" id="UP000800092">
    <property type="component" value="Unassembled WGS sequence"/>
</dbReference>
<dbReference type="EMBL" id="ML991772">
    <property type="protein sequence ID" value="KAF2239758.1"/>
    <property type="molecule type" value="Genomic_DNA"/>
</dbReference>
<gene>
    <name evidence="2" type="ORF">EV356DRAFT_514035</name>
</gene>
<name>A0A6A6HPP0_VIRVR</name>
<dbReference type="OrthoDB" id="2958217at2759"/>
<feature type="domain" description="Heterokaryon incompatibility" evidence="1">
    <location>
        <begin position="212"/>
        <end position="364"/>
    </location>
</feature>
<proteinExistence type="predicted"/>
<keyword evidence="3" id="KW-1185">Reference proteome</keyword>
<accession>A0A6A6HPP0</accession>
<reference evidence="2" key="1">
    <citation type="journal article" date="2020" name="Stud. Mycol.">
        <title>101 Dothideomycetes genomes: a test case for predicting lifestyles and emergence of pathogens.</title>
        <authorList>
            <person name="Haridas S."/>
            <person name="Albert R."/>
            <person name="Binder M."/>
            <person name="Bloem J."/>
            <person name="Labutti K."/>
            <person name="Salamov A."/>
            <person name="Andreopoulos B."/>
            <person name="Baker S."/>
            <person name="Barry K."/>
            <person name="Bills G."/>
            <person name="Bluhm B."/>
            <person name="Cannon C."/>
            <person name="Castanera R."/>
            <person name="Culley D."/>
            <person name="Daum C."/>
            <person name="Ezra D."/>
            <person name="Gonzalez J."/>
            <person name="Henrissat B."/>
            <person name="Kuo A."/>
            <person name="Liang C."/>
            <person name="Lipzen A."/>
            <person name="Lutzoni F."/>
            <person name="Magnuson J."/>
            <person name="Mondo S."/>
            <person name="Nolan M."/>
            <person name="Ohm R."/>
            <person name="Pangilinan J."/>
            <person name="Park H.-J."/>
            <person name="Ramirez L."/>
            <person name="Alfaro M."/>
            <person name="Sun H."/>
            <person name="Tritt A."/>
            <person name="Yoshinaga Y."/>
            <person name="Zwiers L.-H."/>
            <person name="Turgeon B."/>
            <person name="Goodwin S."/>
            <person name="Spatafora J."/>
            <person name="Crous P."/>
            <person name="Grigoriev I."/>
        </authorList>
    </citation>
    <scope>NUCLEOTIDE SEQUENCE</scope>
    <source>
        <strain evidence="2">Tuck. ex Michener</strain>
    </source>
</reference>
<dbReference type="PANTHER" id="PTHR33112:SF12">
    <property type="entry name" value="HETEROKARYON INCOMPATIBILITY DOMAIN-CONTAINING PROTEIN"/>
    <property type="match status" value="1"/>
</dbReference>
<organism evidence="2 3">
    <name type="scientific">Viridothelium virens</name>
    <name type="common">Speckled blister lichen</name>
    <name type="synonym">Trypethelium virens</name>
    <dbReference type="NCBI Taxonomy" id="1048519"/>
    <lineage>
        <taxon>Eukaryota</taxon>
        <taxon>Fungi</taxon>
        <taxon>Dikarya</taxon>
        <taxon>Ascomycota</taxon>
        <taxon>Pezizomycotina</taxon>
        <taxon>Dothideomycetes</taxon>
        <taxon>Dothideomycetes incertae sedis</taxon>
        <taxon>Trypetheliales</taxon>
        <taxon>Trypetheliaceae</taxon>
        <taxon>Viridothelium</taxon>
    </lineage>
</organism>
<sequence>MAHKRALSPLRPSRLCNVCREIDFDKFLHRHAWSKKLGSWEQIEESTSCPFCRLVVSALGPRPPNAPALAGERITLRNEKSWKLFVSQSDYDGPERSERYSNKLDLKAAAEHAPGAYTYGLRVSTKSGDYSGLIQRVTKSHEEEKDFPFWCRPVNPDMVNIGLLKSWLKKCQRYHGRSCDEVAVSTTRLPLNLRVIDLEHKCIISAPKNCAYAAISYVWGERLMEMKMPKTLREHVQRMPSGSDYIKLPKVLPRTIRDTMDLAQSLGFRYVWNDSLCIVQDDKAEQKDQMSRMDAVYNSATVTIAAGSSIHADWGLPGISSTRPYAQHMEKVKGFRLASCFPSFSTVDSGTFLTWNTRGWTFQEKLFSGRLLLFTDHQIYFKCKNAIWREDVILEASRPSQSIRRRSSPFAWVADRRSLEENKKGIGYQVLDFLAFGQLNINEKQADLGLFPNYTTAITMYTQRSLTNPSDAINAIAGVLKTLQAHVGQYHAGLPDVYFHQALLWQAMPWAAPTPTDSGYPSWSWAGWEFQYGCVWYLEEMRQIQATLGSSEINELQRSMHLAFVSWYPTQLSNREVSSPCGPMRVLSQEFSGLVSSTARGIGGSDIVWPRLSPYIVQQLGSGVTLLQFSAIPVELRIGKVILEENIVYSPRLQLRELVDHNGDCVGEIWISSHVAASPALTNDFADFITLSWGKGLHQETRIPFRYEPVRVALPPGPGRAPERASMPRSSWRVANVMLVNWARGFATRVAVGKVIITAWVQQSRDREWVYLG</sequence>
<dbReference type="PANTHER" id="PTHR33112">
    <property type="entry name" value="DOMAIN PROTEIN, PUTATIVE-RELATED"/>
    <property type="match status" value="1"/>
</dbReference>
<dbReference type="InterPro" id="IPR010730">
    <property type="entry name" value="HET"/>
</dbReference>
<evidence type="ECO:0000313" key="2">
    <source>
        <dbReference type="EMBL" id="KAF2239758.1"/>
    </source>
</evidence>
<evidence type="ECO:0000313" key="3">
    <source>
        <dbReference type="Proteomes" id="UP000800092"/>
    </source>
</evidence>
<protein>
    <submittedName>
        <fullName evidence="2">HET-domain-containing protein</fullName>
    </submittedName>
</protein>
<dbReference type="AlphaFoldDB" id="A0A6A6HPP0"/>